<evidence type="ECO:0000313" key="3">
    <source>
        <dbReference type="Proteomes" id="UP001139150"/>
    </source>
</evidence>
<feature type="domain" description="Glycosyl transferase family 1" evidence="1">
    <location>
        <begin position="226"/>
        <end position="376"/>
    </location>
</feature>
<sequence>MKKILFMLSSMNIGGVEKSLLSLLSVMPKDQYDITVLLLEKKGGFLKEIPDWVKVEEATWFKEIKPVIMQPPQQTVKDYYLRKQFIRIPSFVCSYLVSKYLDNRYLFYKEVLKSVPIKETTYDVAISYQGPTDIIDYYIANKVTAQKKISWVHFDVSKHLINERLYKKLYIQYDKIFAVSNEASKKLIEKIPNIESKTDVFMNVISKELIREMAQRSVEFDDDFKGIKIVTVGRLSKEKGQDIAIKVLAKLRKEGYNVRWYCVGEGNARKGYEKLIEENGVSNDFILLGAKVNPYPFIEKSDIYVQTSRHEGYCLTLSEAKSLNKPIVTTDFVGAFEQINDQCNGYIVKSNDEEIYEKVKYLIENRKERSRLIANLIKDKAKLKNESKKLDSFINRKEFVG</sequence>
<dbReference type="AlphaFoldDB" id="A0A9X1ZV56"/>
<gene>
    <name evidence="2" type="ORF">MF646_02980</name>
</gene>
<name>A0A9X1ZV56_9BACI</name>
<dbReference type="CDD" id="cd03811">
    <property type="entry name" value="GT4_GT28_WabH-like"/>
    <property type="match status" value="1"/>
</dbReference>
<dbReference type="Pfam" id="PF00534">
    <property type="entry name" value="Glycos_transf_1"/>
    <property type="match status" value="1"/>
</dbReference>
<dbReference type="InterPro" id="IPR001296">
    <property type="entry name" value="Glyco_trans_1"/>
</dbReference>
<protein>
    <submittedName>
        <fullName evidence="2">Glycosyltransferase</fullName>
    </submittedName>
</protein>
<proteinExistence type="predicted"/>
<dbReference type="GO" id="GO:0016757">
    <property type="term" value="F:glycosyltransferase activity"/>
    <property type="evidence" value="ECO:0007669"/>
    <property type="project" value="InterPro"/>
</dbReference>
<dbReference type="PANTHER" id="PTHR12526">
    <property type="entry name" value="GLYCOSYLTRANSFERASE"/>
    <property type="match status" value="1"/>
</dbReference>
<accession>A0A9X1ZV56</accession>
<dbReference type="Gene3D" id="3.40.50.2000">
    <property type="entry name" value="Glycogen Phosphorylase B"/>
    <property type="match status" value="2"/>
</dbReference>
<evidence type="ECO:0000259" key="1">
    <source>
        <dbReference type="Pfam" id="PF00534"/>
    </source>
</evidence>
<dbReference type="PANTHER" id="PTHR12526:SF630">
    <property type="entry name" value="GLYCOSYLTRANSFERASE"/>
    <property type="match status" value="1"/>
</dbReference>
<reference evidence="2" key="1">
    <citation type="submission" date="2022-02" db="EMBL/GenBank/DDBJ databases">
        <title>Halalkalibacter sp. nov. isolated from Lonar Lake, India.</title>
        <authorList>
            <person name="Joshi A."/>
            <person name="Thite S."/>
            <person name="Lodha T."/>
        </authorList>
    </citation>
    <scope>NUCLEOTIDE SEQUENCE</scope>
    <source>
        <strain evidence="2">MEB205</strain>
    </source>
</reference>
<evidence type="ECO:0000313" key="2">
    <source>
        <dbReference type="EMBL" id="MCL7746079.1"/>
    </source>
</evidence>
<dbReference type="Proteomes" id="UP001139150">
    <property type="component" value="Unassembled WGS sequence"/>
</dbReference>
<keyword evidence="3" id="KW-1185">Reference proteome</keyword>
<organism evidence="2 3">
    <name type="scientific">Halalkalibacter alkaliphilus</name>
    <dbReference type="NCBI Taxonomy" id="2917993"/>
    <lineage>
        <taxon>Bacteria</taxon>
        <taxon>Bacillati</taxon>
        <taxon>Bacillota</taxon>
        <taxon>Bacilli</taxon>
        <taxon>Bacillales</taxon>
        <taxon>Bacillaceae</taxon>
        <taxon>Halalkalibacter</taxon>
    </lineage>
</organism>
<comment type="caution">
    <text evidence="2">The sequence shown here is derived from an EMBL/GenBank/DDBJ whole genome shotgun (WGS) entry which is preliminary data.</text>
</comment>
<dbReference type="EMBL" id="JAKRYL010000002">
    <property type="protein sequence ID" value="MCL7746079.1"/>
    <property type="molecule type" value="Genomic_DNA"/>
</dbReference>
<dbReference type="SUPFAM" id="SSF53756">
    <property type="entry name" value="UDP-Glycosyltransferase/glycogen phosphorylase"/>
    <property type="match status" value="1"/>
</dbReference>
<dbReference type="RefSeq" id="WP_250095005.1">
    <property type="nucleotide sequence ID" value="NZ_JAKRYL010000002.1"/>
</dbReference>